<dbReference type="SMART" id="SM00091">
    <property type="entry name" value="PAS"/>
    <property type="match status" value="1"/>
</dbReference>
<dbReference type="PROSITE" id="PS50112">
    <property type="entry name" value="PAS"/>
    <property type="match status" value="1"/>
</dbReference>
<reference evidence="3 4" key="1">
    <citation type="journal article" date="2019" name="Int. J. Syst. Evol. Microbiol.">
        <title>The Global Catalogue of Microorganisms (GCM) 10K type strain sequencing project: providing services to taxonomists for standard genome sequencing and annotation.</title>
        <authorList>
            <consortium name="The Broad Institute Genomics Platform"/>
            <consortium name="The Broad Institute Genome Sequencing Center for Infectious Disease"/>
            <person name="Wu L."/>
            <person name="Ma J."/>
        </authorList>
    </citation>
    <scope>NUCLEOTIDE SEQUENCE [LARGE SCALE GENOMIC DNA]</scope>
    <source>
        <strain evidence="3 4">LMG 29247</strain>
    </source>
</reference>
<feature type="non-terminal residue" evidence="3">
    <location>
        <position position="160"/>
    </location>
</feature>
<feature type="compositionally biased region" description="Gly residues" evidence="1">
    <location>
        <begin position="88"/>
        <end position="100"/>
    </location>
</feature>
<dbReference type="AlphaFoldDB" id="A0ABD5SIR9"/>
<evidence type="ECO:0000256" key="1">
    <source>
        <dbReference type="SAM" id="MobiDB-lite"/>
    </source>
</evidence>
<dbReference type="CDD" id="cd00130">
    <property type="entry name" value="PAS"/>
    <property type="match status" value="1"/>
</dbReference>
<dbReference type="SUPFAM" id="SSF55785">
    <property type="entry name" value="PYP-like sensor domain (PAS domain)"/>
    <property type="match status" value="1"/>
</dbReference>
<accession>A0ABD5SIR9</accession>
<keyword evidence="4" id="KW-1185">Reference proteome</keyword>
<comment type="caution">
    <text evidence="3">The sequence shown here is derived from an EMBL/GenBank/DDBJ whole genome shotgun (WGS) entry which is preliminary data.</text>
</comment>
<dbReference type="Pfam" id="PF13426">
    <property type="entry name" value="PAS_9"/>
    <property type="match status" value="1"/>
</dbReference>
<dbReference type="Gene3D" id="3.30.450.20">
    <property type="entry name" value="PAS domain"/>
    <property type="match status" value="1"/>
</dbReference>
<dbReference type="EMBL" id="JBHSWV010000111">
    <property type="protein sequence ID" value="MFC6764933.1"/>
    <property type="molecule type" value="Genomic_DNA"/>
</dbReference>
<evidence type="ECO:0000313" key="4">
    <source>
        <dbReference type="Proteomes" id="UP001596383"/>
    </source>
</evidence>
<evidence type="ECO:0000313" key="3">
    <source>
        <dbReference type="EMBL" id="MFC6764933.1"/>
    </source>
</evidence>
<dbReference type="InterPro" id="IPR035965">
    <property type="entry name" value="PAS-like_dom_sf"/>
</dbReference>
<sequence length="160" mass="16480">MTERVESADPAPRFDGGDGAGFQWYRTLVDTIAEGIFQLDADDRIVAVDDTLLELTGYGREAIRGEHVSQLVDGFGTEALADDDGNVGTDGGAAGDGDAGTDGDTGRDGTASDGRGGVTSTEGTIRTAAGTEIPCELRLGTVPDDDGRRGTVGVVRELES</sequence>
<dbReference type="InterPro" id="IPR000014">
    <property type="entry name" value="PAS"/>
</dbReference>
<dbReference type="Proteomes" id="UP001596383">
    <property type="component" value="Unassembled WGS sequence"/>
</dbReference>
<feature type="domain" description="PAS" evidence="2">
    <location>
        <begin position="21"/>
        <end position="66"/>
    </location>
</feature>
<evidence type="ECO:0000259" key="2">
    <source>
        <dbReference type="PROSITE" id="PS50112"/>
    </source>
</evidence>
<dbReference type="NCBIfam" id="TIGR00229">
    <property type="entry name" value="sensory_box"/>
    <property type="match status" value="1"/>
</dbReference>
<feature type="region of interest" description="Disordered" evidence="1">
    <location>
        <begin position="78"/>
        <end position="150"/>
    </location>
</feature>
<name>A0ABD5SIR9_9EURY</name>
<proteinExistence type="predicted"/>
<dbReference type="RefSeq" id="WP_273737981.1">
    <property type="nucleotide sequence ID" value="NZ_JAQIVI010000111.1"/>
</dbReference>
<organism evidence="3 4">
    <name type="scientific">Natrinema soli</name>
    <dbReference type="NCBI Taxonomy" id="1930624"/>
    <lineage>
        <taxon>Archaea</taxon>
        <taxon>Methanobacteriati</taxon>
        <taxon>Methanobacteriota</taxon>
        <taxon>Stenosarchaea group</taxon>
        <taxon>Halobacteria</taxon>
        <taxon>Halobacteriales</taxon>
        <taxon>Natrialbaceae</taxon>
        <taxon>Natrinema</taxon>
    </lineage>
</organism>
<protein>
    <submittedName>
        <fullName evidence="3">PAS domain S-box protein</fullName>
    </submittedName>
</protein>
<gene>
    <name evidence="3" type="ORF">ACFQE6_07890</name>
</gene>